<evidence type="ECO:0000313" key="3">
    <source>
        <dbReference type="Proteomes" id="UP000073492"/>
    </source>
</evidence>
<feature type="chain" id="PRO_5007297458" evidence="1">
    <location>
        <begin position="19"/>
        <end position="196"/>
    </location>
</feature>
<dbReference type="OrthoDB" id="3648350at2759"/>
<proteinExistence type="predicted"/>
<dbReference type="EMBL" id="LFZO01000096">
    <property type="protein sequence ID" value="KXT14030.1"/>
    <property type="molecule type" value="Genomic_DNA"/>
</dbReference>
<name>A0A139IH53_9PEZI</name>
<comment type="caution">
    <text evidence="2">The sequence shown here is derived from an EMBL/GenBank/DDBJ whole genome shotgun (WGS) entry which is preliminary data.</text>
</comment>
<feature type="signal peptide" evidence="1">
    <location>
        <begin position="1"/>
        <end position="18"/>
    </location>
</feature>
<dbReference type="Proteomes" id="UP000073492">
    <property type="component" value="Unassembled WGS sequence"/>
</dbReference>
<evidence type="ECO:0000313" key="2">
    <source>
        <dbReference type="EMBL" id="KXT14030.1"/>
    </source>
</evidence>
<gene>
    <name evidence="2" type="ORF">AC579_10024</name>
</gene>
<keyword evidence="3" id="KW-1185">Reference proteome</keyword>
<dbReference type="AlphaFoldDB" id="A0A139IH53"/>
<keyword evidence="1" id="KW-0732">Signal</keyword>
<accession>A0A139IH53</accession>
<dbReference type="STRING" id="113226.A0A139IH53"/>
<sequence length="196" mass="20477">MFVLPTLLSLVVAAAVSAAELPYKSFSNVTIVALGKTKNETGGEGHVAAAGILPPFGSIGVGCGVNWDIEKEGYGGGLNAGSKAFGLGGGYSITNETMSVGAGIGINPSNSSADFTFKGSTNGTFELRFKSTEDFECTPEKDEKGGKVVVCRTTNNIRTRRSTLETRLLSATSGPAIVLYRRVVCCDDLPEWVLAE</sequence>
<reference evidence="2 3" key="1">
    <citation type="submission" date="2015-07" db="EMBL/GenBank/DDBJ databases">
        <title>Comparative genomics of the Sigatoka disease complex on banana suggests a link between parallel evolutionary changes in Pseudocercospora fijiensis and Pseudocercospora eumusae and increased virulence on the banana host.</title>
        <authorList>
            <person name="Chang T.-C."/>
            <person name="Salvucci A."/>
            <person name="Crous P.W."/>
            <person name="Stergiopoulos I."/>
        </authorList>
    </citation>
    <scope>NUCLEOTIDE SEQUENCE [LARGE SCALE GENOMIC DNA]</scope>
    <source>
        <strain evidence="2 3">CBS 116634</strain>
    </source>
</reference>
<protein>
    <submittedName>
        <fullName evidence="2">Uncharacterized protein</fullName>
    </submittedName>
</protein>
<evidence type="ECO:0000256" key="1">
    <source>
        <dbReference type="SAM" id="SignalP"/>
    </source>
</evidence>
<organism evidence="2 3">
    <name type="scientific">Pseudocercospora musae</name>
    <dbReference type="NCBI Taxonomy" id="113226"/>
    <lineage>
        <taxon>Eukaryota</taxon>
        <taxon>Fungi</taxon>
        <taxon>Dikarya</taxon>
        <taxon>Ascomycota</taxon>
        <taxon>Pezizomycotina</taxon>
        <taxon>Dothideomycetes</taxon>
        <taxon>Dothideomycetidae</taxon>
        <taxon>Mycosphaerellales</taxon>
        <taxon>Mycosphaerellaceae</taxon>
        <taxon>Pseudocercospora</taxon>
    </lineage>
</organism>